<gene>
    <name evidence="4" type="ORF">SAMN05444392_103181</name>
</gene>
<keyword evidence="5" id="KW-1185">Reference proteome</keyword>
<dbReference type="Pfam" id="PF13649">
    <property type="entry name" value="Methyltransf_25"/>
    <property type="match status" value="1"/>
</dbReference>
<dbReference type="Gene3D" id="3.40.50.150">
    <property type="entry name" value="Vaccinia Virus protein VP39"/>
    <property type="match status" value="1"/>
</dbReference>
<dbReference type="EMBL" id="FQVL01000003">
    <property type="protein sequence ID" value="SHE79557.1"/>
    <property type="molecule type" value="Genomic_DNA"/>
</dbReference>
<dbReference type="PANTHER" id="PTHR43861">
    <property type="entry name" value="TRANS-ACONITATE 2-METHYLTRANSFERASE-RELATED"/>
    <property type="match status" value="1"/>
</dbReference>
<accession>A0A1M4WEE5</accession>
<evidence type="ECO:0000256" key="1">
    <source>
        <dbReference type="ARBA" id="ARBA00022603"/>
    </source>
</evidence>
<protein>
    <submittedName>
        <fullName evidence="4">Methyltransferase domain-containing protein</fullName>
    </submittedName>
</protein>
<dbReference type="OrthoDB" id="9760689at2"/>
<sequence>MKMENTKKWKPKSYSDIHTYSTEQEVFAWLQPKAGEKILDLGCGTGDLTNQIAQAGAWVEGIDSSIEMIEEAKSRYQEIPFQVADARYYKGATRYDAIFSCAVLHWISDARTVARQIYQNLLANGRFVAQFAAKGNVQRVFQVVEEVLKETGVSLQDRNHLYFPSMGEYTSLLEEEGFIVRKALHFKQPTNLVGGADGFRNWIQITMDHFFEGFSNEEKENLYQAVEDRLRPELYCLEKNQWHIDYVALRVYAEKSEVKYLY</sequence>
<evidence type="ECO:0000313" key="4">
    <source>
        <dbReference type="EMBL" id="SHE79557.1"/>
    </source>
</evidence>
<dbReference type="STRING" id="112248.SAMN05444392_103181"/>
<dbReference type="GO" id="GO:0032259">
    <property type="term" value="P:methylation"/>
    <property type="evidence" value="ECO:0007669"/>
    <property type="project" value="UniProtKB-KW"/>
</dbReference>
<dbReference type="InterPro" id="IPR041698">
    <property type="entry name" value="Methyltransf_25"/>
</dbReference>
<proteinExistence type="predicted"/>
<reference evidence="4 5" key="1">
    <citation type="submission" date="2016-11" db="EMBL/GenBank/DDBJ databases">
        <authorList>
            <person name="Jaros S."/>
            <person name="Januszkiewicz K."/>
            <person name="Wedrychowicz H."/>
        </authorList>
    </citation>
    <scope>NUCLEOTIDE SEQUENCE [LARGE SCALE GENOMIC DNA]</scope>
    <source>
        <strain evidence="4 5">DSM 44666</strain>
    </source>
</reference>
<evidence type="ECO:0000256" key="2">
    <source>
        <dbReference type="ARBA" id="ARBA00022679"/>
    </source>
</evidence>
<evidence type="ECO:0000313" key="5">
    <source>
        <dbReference type="Proteomes" id="UP000184476"/>
    </source>
</evidence>
<name>A0A1M4WEE5_9BACL</name>
<dbReference type="GO" id="GO:0008168">
    <property type="term" value="F:methyltransferase activity"/>
    <property type="evidence" value="ECO:0007669"/>
    <property type="project" value="UniProtKB-KW"/>
</dbReference>
<dbReference type="Proteomes" id="UP000184476">
    <property type="component" value="Unassembled WGS sequence"/>
</dbReference>
<dbReference type="AlphaFoldDB" id="A0A1M4WEE5"/>
<evidence type="ECO:0000259" key="3">
    <source>
        <dbReference type="Pfam" id="PF13649"/>
    </source>
</evidence>
<keyword evidence="1 4" id="KW-0489">Methyltransferase</keyword>
<dbReference type="CDD" id="cd02440">
    <property type="entry name" value="AdoMet_MTases"/>
    <property type="match status" value="1"/>
</dbReference>
<feature type="domain" description="Methyltransferase" evidence="3">
    <location>
        <begin position="38"/>
        <end position="125"/>
    </location>
</feature>
<dbReference type="PANTHER" id="PTHR43861:SF1">
    <property type="entry name" value="TRANS-ACONITATE 2-METHYLTRANSFERASE"/>
    <property type="match status" value="1"/>
</dbReference>
<organism evidence="4 5">
    <name type="scientific">Seinonella peptonophila</name>
    <dbReference type="NCBI Taxonomy" id="112248"/>
    <lineage>
        <taxon>Bacteria</taxon>
        <taxon>Bacillati</taxon>
        <taxon>Bacillota</taxon>
        <taxon>Bacilli</taxon>
        <taxon>Bacillales</taxon>
        <taxon>Thermoactinomycetaceae</taxon>
        <taxon>Seinonella</taxon>
    </lineage>
</organism>
<dbReference type="SUPFAM" id="SSF53335">
    <property type="entry name" value="S-adenosyl-L-methionine-dependent methyltransferases"/>
    <property type="match status" value="1"/>
</dbReference>
<keyword evidence="2 4" id="KW-0808">Transferase</keyword>
<dbReference type="InterPro" id="IPR029063">
    <property type="entry name" value="SAM-dependent_MTases_sf"/>
</dbReference>